<dbReference type="InterPro" id="IPR001810">
    <property type="entry name" value="F-box_dom"/>
</dbReference>
<comment type="caution">
    <text evidence="2">The sequence shown here is derived from an EMBL/GenBank/DDBJ whole genome shotgun (WGS) entry which is preliminary data.</text>
</comment>
<dbReference type="SUPFAM" id="SSF81383">
    <property type="entry name" value="F-box domain"/>
    <property type="match status" value="1"/>
</dbReference>
<feature type="domain" description="F-box" evidence="1">
    <location>
        <begin position="64"/>
        <end position="110"/>
    </location>
</feature>
<evidence type="ECO:0000313" key="3">
    <source>
        <dbReference type="Proteomes" id="UP001301769"/>
    </source>
</evidence>
<accession>A0AAN7B4P7</accession>
<reference evidence="2" key="2">
    <citation type="submission" date="2023-05" db="EMBL/GenBank/DDBJ databases">
        <authorList>
            <consortium name="Lawrence Berkeley National Laboratory"/>
            <person name="Steindorff A."/>
            <person name="Hensen N."/>
            <person name="Bonometti L."/>
            <person name="Westerberg I."/>
            <person name="Brannstrom I.O."/>
            <person name="Guillou S."/>
            <person name="Cros-Aarteil S."/>
            <person name="Calhoun S."/>
            <person name="Haridas S."/>
            <person name="Kuo A."/>
            <person name="Mondo S."/>
            <person name="Pangilinan J."/>
            <person name="Riley R."/>
            <person name="Labutti K."/>
            <person name="Andreopoulos B."/>
            <person name="Lipzen A."/>
            <person name="Chen C."/>
            <person name="Yanf M."/>
            <person name="Daum C."/>
            <person name="Ng V."/>
            <person name="Clum A."/>
            <person name="Ohm R."/>
            <person name="Martin F."/>
            <person name="Silar P."/>
            <person name="Natvig D."/>
            <person name="Lalanne C."/>
            <person name="Gautier V."/>
            <person name="Ament-Velasquez S.L."/>
            <person name="Kruys A."/>
            <person name="Hutchinson M.I."/>
            <person name="Powell A.J."/>
            <person name="Barry K."/>
            <person name="Miller A.N."/>
            <person name="Grigoriev I.V."/>
            <person name="Debuchy R."/>
            <person name="Gladieux P."/>
            <person name="Thoren M.H."/>
            <person name="Johannesson H."/>
        </authorList>
    </citation>
    <scope>NUCLEOTIDE SEQUENCE</scope>
    <source>
        <strain evidence="2">PSN293</strain>
    </source>
</reference>
<sequence length="344" mass="39228">MNQDGAPTDLDIHAEVQNHADAIIQTCSYYPSDYHMVVHTRPDDMQQVQASLQSPFETSPTATLGMLDSLPVELVYMVLRRLDIRSFFHFRQVNRWARVLSAGIKDYRMVSRYGLEGLRGLLRAGIADYFDISDLYRPLVTDKCSTCGDFGTLLFLFTAERCCFPCLGYLDHYFVLSRHIFTGGTRTRISKRKLQRLAGPAVLKVVPGFYRYLNLYDRRSDSLRRPHAVRYLVHVESATQMLLAADVINQNVADKLTRSSNRSFDVDRALRSAAATAYPWYCLANAKLERGVSCYGCADAGEQVYRAARRDFYDATRHFSTEGFLSHFSTCLQAQRIWAETRSS</sequence>
<protein>
    <recommendedName>
        <fullName evidence="1">F-box domain-containing protein</fullName>
    </recommendedName>
</protein>
<dbReference type="CDD" id="cd09917">
    <property type="entry name" value="F-box_SF"/>
    <property type="match status" value="1"/>
</dbReference>
<gene>
    <name evidence="2" type="ORF">QBC37DRAFT_403638</name>
</gene>
<name>A0AAN7B4P7_9PEZI</name>
<proteinExistence type="predicted"/>
<dbReference type="PROSITE" id="PS50181">
    <property type="entry name" value="FBOX"/>
    <property type="match status" value="1"/>
</dbReference>
<dbReference type="Proteomes" id="UP001301769">
    <property type="component" value="Unassembled WGS sequence"/>
</dbReference>
<evidence type="ECO:0000259" key="1">
    <source>
        <dbReference type="PROSITE" id="PS50181"/>
    </source>
</evidence>
<evidence type="ECO:0000313" key="2">
    <source>
        <dbReference type="EMBL" id="KAK4210174.1"/>
    </source>
</evidence>
<reference evidence="2" key="1">
    <citation type="journal article" date="2023" name="Mol. Phylogenet. Evol.">
        <title>Genome-scale phylogeny and comparative genomics of the fungal order Sordariales.</title>
        <authorList>
            <person name="Hensen N."/>
            <person name="Bonometti L."/>
            <person name="Westerberg I."/>
            <person name="Brannstrom I.O."/>
            <person name="Guillou S."/>
            <person name="Cros-Aarteil S."/>
            <person name="Calhoun S."/>
            <person name="Haridas S."/>
            <person name="Kuo A."/>
            <person name="Mondo S."/>
            <person name="Pangilinan J."/>
            <person name="Riley R."/>
            <person name="LaButti K."/>
            <person name="Andreopoulos B."/>
            <person name="Lipzen A."/>
            <person name="Chen C."/>
            <person name="Yan M."/>
            <person name="Daum C."/>
            <person name="Ng V."/>
            <person name="Clum A."/>
            <person name="Steindorff A."/>
            <person name="Ohm R.A."/>
            <person name="Martin F."/>
            <person name="Silar P."/>
            <person name="Natvig D.O."/>
            <person name="Lalanne C."/>
            <person name="Gautier V."/>
            <person name="Ament-Velasquez S.L."/>
            <person name="Kruys A."/>
            <person name="Hutchinson M.I."/>
            <person name="Powell A.J."/>
            <person name="Barry K."/>
            <person name="Miller A.N."/>
            <person name="Grigoriev I.V."/>
            <person name="Debuchy R."/>
            <person name="Gladieux P."/>
            <person name="Hiltunen Thoren M."/>
            <person name="Johannesson H."/>
        </authorList>
    </citation>
    <scope>NUCLEOTIDE SEQUENCE</scope>
    <source>
        <strain evidence="2">PSN293</strain>
    </source>
</reference>
<keyword evidence="3" id="KW-1185">Reference proteome</keyword>
<dbReference type="InterPro" id="IPR036047">
    <property type="entry name" value="F-box-like_dom_sf"/>
</dbReference>
<dbReference type="AlphaFoldDB" id="A0AAN7B4P7"/>
<organism evidence="2 3">
    <name type="scientific">Rhypophila decipiens</name>
    <dbReference type="NCBI Taxonomy" id="261697"/>
    <lineage>
        <taxon>Eukaryota</taxon>
        <taxon>Fungi</taxon>
        <taxon>Dikarya</taxon>
        <taxon>Ascomycota</taxon>
        <taxon>Pezizomycotina</taxon>
        <taxon>Sordariomycetes</taxon>
        <taxon>Sordariomycetidae</taxon>
        <taxon>Sordariales</taxon>
        <taxon>Naviculisporaceae</taxon>
        <taxon>Rhypophila</taxon>
    </lineage>
</organism>
<dbReference type="EMBL" id="MU858182">
    <property type="protein sequence ID" value="KAK4210174.1"/>
    <property type="molecule type" value="Genomic_DNA"/>
</dbReference>